<dbReference type="OMA" id="CQTRCTG"/>
<evidence type="ECO:0000256" key="2">
    <source>
        <dbReference type="SAM" id="SignalP"/>
    </source>
</evidence>
<feature type="signal peptide" evidence="2">
    <location>
        <begin position="1"/>
        <end position="32"/>
    </location>
</feature>
<evidence type="ECO:0000313" key="3">
    <source>
        <dbReference type="EnsemblMetazoa" id="XP_011681279"/>
    </source>
</evidence>
<dbReference type="RefSeq" id="XP_011681279.1">
    <property type="nucleotide sequence ID" value="XM_011682977.2"/>
</dbReference>
<feature type="chain" id="PRO_5029633566" evidence="2">
    <location>
        <begin position="33"/>
        <end position="124"/>
    </location>
</feature>
<dbReference type="OrthoDB" id="10303915at2759"/>
<dbReference type="EnsemblMetazoa" id="XM_011682977">
    <property type="protein sequence ID" value="XP_011681279"/>
    <property type="gene ID" value="LOC105446332"/>
</dbReference>
<feature type="region of interest" description="Disordered" evidence="1">
    <location>
        <begin position="55"/>
        <end position="74"/>
    </location>
</feature>
<organism evidence="3 4">
    <name type="scientific">Strongylocentrotus purpuratus</name>
    <name type="common">Purple sea urchin</name>
    <dbReference type="NCBI Taxonomy" id="7668"/>
    <lineage>
        <taxon>Eukaryota</taxon>
        <taxon>Metazoa</taxon>
        <taxon>Echinodermata</taxon>
        <taxon>Eleutherozoa</taxon>
        <taxon>Echinozoa</taxon>
        <taxon>Echinoidea</taxon>
        <taxon>Euechinoidea</taxon>
        <taxon>Echinacea</taxon>
        <taxon>Camarodonta</taxon>
        <taxon>Echinidea</taxon>
        <taxon>Strongylocentrotidae</taxon>
        <taxon>Strongylocentrotus</taxon>
    </lineage>
</organism>
<accession>A0A7M7LTX1</accession>
<reference evidence="3" key="2">
    <citation type="submission" date="2021-01" db="UniProtKB">
        <authorList>
            <consortium name="EnsemblMetazoa"/>
        </authorList>
    </citation>
    <scope>IDENTIFICATION</scope>
</reference>
<dbReference type="AlphaFoldDB" id="A0A7M7LTX1"/>
<sequence>MACAIRHKNSFYYFLVPVILALVLLSSTVVSGSFCQTRCTGGSRKSELCFYCRRNPAGKRSGSEASTRQEDGTLHERENSLDFGSAFDNSACVLDSLAAQLPAVWQDRLVDVIRSALQEDDSWY</sequence>
<dbReference type="InParanoid" id="A0A7M7LTX1"/>
<reference evidence="4" key="1">
    <citation type="submission" date="2015-02" db="EMBL/GenBank/DDBJ databases">
        <title>Genome sequencing for Strongylocentrotus purpuratus.</title>
        <authorList>
            <person name="Murali S."/>
            <person name="Liu Y."/>
            <person name="Vee V."/>
            <person name="English A."/>
            <person name="Wang M."/>
            <person name="Skinner E."/>
            <person name="Han Y."/>
            <person name="Muzny D.M."/>
            <person name="Worley K.C."/>
            <person name="Gibbs R.A."/>
        </authorList>
    </citation>
    <scope>NUCLEOTIDE SEQUENCE</scope>
</reference>
<name>A0A7M7LTX1_STRPU</name>
<evidence type="ECO:0000313" key="4">
    <source>
        <dbReference type="Proteomes" id="UP000007110"/>
    </source>
</evidence>
<keyword evidence="2" id="KW-0732">Signal</keyword>
<dbReference type="GeneID" id="105446332"/>
<dbReference type="Proteomes" id="UP000007110">
    <property type="component" value="Unassembled WGS sequence"/>
</dbReference>
<keyword evidence="4" id="KW-1185">Reference proteome</keyword>
<protein>
    <submittedName>
        <fullName evidence="3">Uncharacterized protein</fullName>
    </submittedName>
</protein>
<evidence type="ECO:0000256" key="1">
    <source>
        <dbReference type="SAM" id="MobiDB-lite"/>
    </source>
</evidence>
<dbReference type="KEGG" id="spu:105446332"/>
<proteinExistence type="predicted"/>